<feature type="region of interest" description="Disordered" evidence="2">
    <location>
        <begin position="263"/>
        <end position="336"/>
    </location>
</feature>
<name>A0AAD5SR06_9FUNG</name>
<keyword evidence="6" id="KW-1185">Reference proteome</keyword>
<dbReference type="InterPro" id="IPR051937">
    <property type="entry name" value="R3H_domain_containing"/>
</dbReference>
<dbReference type="AlphaFoldDB" id="A0AAD5SR06"/>
<dbReference type="EMBL" id="JADGJD010000026">
    <property type="protein sequence ID" value="KAJ3056633.1"/>
    <property type="molecule type" value="Genomic_DNA"/>
</dbReference>
<dbReference type="PROSITE" id="PS51673">
    <property type="entry name" value="SUZ"/>
    <property type="match status" value="1"/>
</dbReference>
<gene>
    <name evidence="5" type="ORF">HK097_005557</name>
</gene>
<dbReference type="GO" id="GO:0003676">
    <property type="term" value="F:nucleic acid binding"/>
    <property type="evidence" value="ECO:0007669"/>
    <property type="project" value="UniProtKB-UniRule"/>
</dbReference>
<dbReference type="PROSITE" id="PS51061">
    <property type="entry name" value="R3H"/>
    <property type="match status" value="1"/>
</dbReference>
<feature type="compositionally biased region" description="Pro residues" evidence="2">
    <location>
        <begin position="321"/>
        <end position="330"/>
    </location>
</feature>
<dbReference type="CDD" id="cd02642">
    <property type="entry name" value="R3H_encore_like"/>
    <property type="match status" value="1"/>
</dbReference>
<keyword evidence="1" id="KW-0597">Phosphoprotein</keyword>
<comment type="caution">
    <text evidence="5">The sequence shown here is derived from an EMBL/GenBank/DDBJ whole genome shotgun (WGS) entry which is preliminary data.</text>
</comment>
<feature type="compositionally biased region" description="Polar residues" evidence="2">
    <location>
        <begin position="53"/>
        <end position="69"/>
    </location>
</feature>
<dbReference type="Pfam" id="PF12752">
    <property type="entry name" value="SUZ"/>
    <property type="match status" value="1"/>
</dbReference>
<protein>
    <recommendedName>
        <fullName evidence="7">SUZ domain-containing protein</fullName>
    </recommendedName>
</protein>
<evidence type="ECO:0000313" key="5">
    <source>
        <dbReference type="EMBL" id="KAJ3056633.1"/>
    </source>
</evidence>
<feature type="compositionally biased region" description="Polar residues" evidence="2">
    <location>
        <begin position="1"/>
        <end position="20"/>
    </location>
</feature>
<feature type="domain" description="R3H" evidence="3">
    <location>
        <begin position="123"/>
        <end position="186"/>
    </location>
</feature>
<evidence type="ECO:0000259" key="4">
    <source>
        <dbReference type="PROSITE" id="PS51673"/>
    </source>
</evidence>
<sequence length="593" mass="64679">MRTNKALTSDSTSTGSPESDSCNEERHSNTNEGKLPTILKRTPPDESAVRPSDASSTHFSTTASQSGTVDDSDALSVYSSSNGGYTPSPCPSDAGSLDSGLVEYNGVVLDAFLFRAVRGAKDRLFLLKVDDDCQKLVESTSQTQLEYVNMNSYHRLMIHRTGQYFKLAHVADSQRRAITLYKTPESETPPLRLKDIPLDEVTLAPGESVSGPSGAVKIMQRRDHHHHRSHRHGSNDSGSDSSSKPKTIEEREAAYLAARARIFQEDAASDTSKDGQDASRRSHRPPSPTSSVSSDGARSQVRQHQTRKGPVNRTKSQPTPRNLPPTPPPNHRANLNHRYQQNNWTPRQNFYQPTMNTPYYPGAQMPFYPFPPSYAGQPPMQNMQPGFSGAVQGDTFYDWQHQLPPGGFTPEQAPGMAPFGYGYPHFQAQQSYGMHPNIPYTQSGPWQNELRQSMGAGAGQMAGSYSGQRGMMLGGNGNGALQYGSGTEHGTRGSKYQRYAGSEEALSHTQTPLPGRPPLGTPRDISNPSPAAQSPLHPQYTSNYPSLPTPSTRNTRQATPTATTPNATAVSPPTTAKQDPSDDMADHMQRLTV</sequence>
<feature type="region of interest" description="Disordered" evidence="2">
    <location>
        <begin position="482"/>
        <end position="593"/>
    </location>
</feature>
<feature type="region of interest" description="Disordered" evidence="2">
    <location>
        <begin position="1"/>
        <end position="75"/>
    </location>
</feature>
<feature type="domain" description="SUZ" evidence="4">
    <location>
        <begin position="187"/>
        <end position="267"/>
    </location>
</feature>
<evidence type="ECO:0000256" key="1">
    <source>
        <dbReference type="ARBA" id="ARBA00022553"/>
    </source>
</evidence>
<feature type="compositionally biased region" description="Basic and acidic residues" evidence="2">
    <location>
        <begin position="584"/>
        <end position="593"/>
    </location>
</feature>
<evidence type="ECO:0000256" key="2">
    <source>
        <dbReference type="SAM" id="MobiDB-lite"/>
    </source>
</evidence>
<evidence type="ECO:0008006" key="7">
    <source>
        <dbReference type="Google" id="ProtNLM"/>
    </source>
</evidence>
<proteinExistence type="predicted"/>
<feature type="compositionally biased region" description="Basic and acidic residues" evidence="2">
    <location>
        <begin position="271"/>
        <end position="280"/>
    </location>
</feature>
<dbReference type="SUPFAM" id="SSF82708">
    <property type="entry name" value="R3H domain"/>
    <property type="match status" value="1"/>
</dbReference>
<dbReference type="InterPro" id="IPR036867">
    <property type="entry name" value="R3H_dom_sf"/>
</dbReference>
<evidence type="ECO:0000259" key="3">
    <source>
        <dbReference type="PROSITE" id="PS51061"/>
    </source>
</evidence>
<feature type="compositionally biased region" description="Low complexity" evidence="2">
    <location>
        <begin position="552"/>
        <end position="576"/>
    </location>
</feature>
<dbReference type="InterPro" id="IPR001374">
    <property type="entry name" value="R3H_dom"/>
</dbReference>
<reference evidence="5" key="1">
    <citation type="submission" date="2020-05" db="EMBL/GenBank/DDBJ databases">
        <title>Phylogenomic resolution of chytrid fungi.</title>
        <authorList>
            <person name="Stajich J.E."/>
            <person name="Amses K."/>
            <person name="Simmons R."/>
            <person name="Seto K."/>
            <person name="Myers J."/>
            <person name="Bonds A."/>
            <person name="Quandt C.A."/>
            <person name="Barry K."/>
            <person name="Liu P."/>
            <person name="Grigoriev I."/>
            <person name="Longcore J.E."/>
            <person name="James T.Y."/>
        </authorList>
    </citation>
    <scope>NUCLEOTIDE SEQUENCE</scope>
    <source>
        <strain evidence="5">JEL0318</strain>
    </source>
</reference>
<evidence type="ECO:0000313" key="6">
    <source>
        <dbReference type="Proteomes" id="UP001212841"/>
    </source>
</evidence>
<feature type="region of interest" description="Disordered" evidence="2">
    <location>
        <begin position="219"/>
        <end position="246"/>
    </location>
</feature>
<dbReference type="InterPro" id="IPR024771">
    <property type="entry name" value="SUZ"/>
</dbReference>
<dbReference type="Proteomes" id="UP001212841">
    <property type="component" value="Unassembled WGS sequence"/>
</dbReference>
<dbReference type="Gene3D" id="3.30.1370.50">
    <property type="entry name" value="R3H-like domain"/>
    <property type="match status" value="1"/>
</dbReference>
<dbReference type="PANTHER" id="PTHR15672:SF8">
    <property type="entry name" value="PROTEIN ENCORE"/>
    <property type="match status" value="1"/>
</dbReference>
<dbReference type="PANTHER" id="PTHR15672">
    <property type="entry name" value="CAMP-REGULATED PHOSPHOPROTEIN 21 RELATED R3H DOMAIN CONTAINING PROTEIN"/>
    <property type="match status" value="1"/>
</dbReference>
<accession>A0AAD5SR06</accession>
<feature type="compositionally biased region" description="Basic residues" evidence="2">
    <location>
        <begin position="222"/>
        <end position="232"/>
    </location>
</feature>
<feature type="compositionally biased region" description="Polar residues" evidence="2">
    <location>
        <begin position="539"/>
        <end position="551"/>
    </location>
</feature>
<organism evidence="5 6">
    <name type="scientific">Rhizophlyctis rosea</name>
    <dbReference type="NCBI Taxonomy" id="64517"/>
    <lineage>
        <taxon>Eukaryota</taxon>
        <taxon>Fungi</taxon>
        <taxon>Fungi incertae sedis</taxon>
        <taxon>Chytridiomycota</taxon>
        <taxon>Chytridiomycota incertae sedis</taxon>
        <taxon>Chytridiomycetes</taxon>
        <taxon>Rhizophlyctidales</taxon>
        <taxon>Rhizophlyctidaceae</taxon>
        <taxon>Rhizophlyctis</taxon>
    </lineage>
</organism>